<evidence type="ECO:0000313" key="4">
    <source>
        <dbReference type="Proteomes" id="UP000275225"/>
    </source>
</evidence>
<organism evidence="3 4">
    <name type="scientific">Aeromicrobium camelliae</name>
    <dbReference type="NCBI Taxonomy" id="1538144"/>
    <lineage>
        <taxon>Bacteria</taxon>
        <taxon>Bacillati</taxon>
        <taxon>Actinomycetota</taxon>
        <taxon>Actinomycetes</taxon>
        <taxon>Propionibacteriales</taxon>
        <taxon>Nocardioidaceae</taxon>
        <taxon>Aeromicrobium</taxon>
    </lineage>
</organism>
<evidence type="ECO:0000259" key="2">
    <source>
        <dbReference type="SMART" id="SM00881"/>
    </source>
</evidence>
<name>A0A3N6X4P0_9ACTN</name>
<dbReference type="SUPFAM" id="SSF51735">
    <property type="entry name" value="NAD(P)-binding Rossmann-fold domains"/>
    <property type="match status" value="1"/>
</dbReference>
<feature type="domain" description="CoA-binding" evidence="2">
    <location>
        <begin position="10"/>
        <end position="104"/>
    </location>
</feature>
<dbReference type="InterPro" id="IPR032875">
    <property type="entry name" value="Succ_CoA_lig_flav_dom"/>
</dbReference>
<dbReference type="InterPro" id="IPR013815">
    <property type="entry name" value="ATP_grasp_subdomain_1"/>
</dbReference>
<keyword evidence="4" id="KW-1185">Reference proteome</keyword>
<evidence type="ECO:0000256" key="1">
    <source>
        <dbReference type="ARBA" id="ARBA00060888"/>
    </source>
</evidence>
<dbReference type="Gene3D" id="3.30.470.20">
    <property type="entry name" value="ATP-grasp fold, B domain"/>
    <property type="match status" value="1"/>
</dbReference>
<dbReference type="SUPFAM" id="SSF56059">
    <property type="entry name" value="Glutathione synthetase ATP-binding domain-like"/>
    <property type="match status" value="1"/>
</dbReference>
<dbReference type="SUPFAM" id="SSF52210">
    <property type="entry name" value="Succinyl-CoA synthetase domains"/>
    <property type="match status" value="2"/>
</dbReference>
<dbReference type="Proteomes" id="UP000275225">
    <property type="component" value="Unassembled WGS sequence"/>
</dbReference>
<evidence type="ECO:0000313" key="3">
    <source>
        <dbReference type="EMBL" id="RQN09085.1"/>
    </source>
</evidence>
<comment type="caution">
    <text evidence="3">The sequence shown here is derived from an EMBL/GenBank/DDBJ whole genome shotgun (WGS) entry which is preliminary data.</text>
</comment>
<proteinExistence type="inferred from homology"/>
<dbReference type="Gene3D" id="3.30.1490.20">
    <property type="entry name" value="ATP-grasp fold, A domain"/>
    <property type="match status" value="1"/>
</dbReference>
<dbReference type="Gene3D" id="3.40.50.261">
    <property type="entry name" value="Succinyl-CoA synthetase domains"/>
    <property type="match status" value="2"/>
</dbReference>
<dbReference type="PANTHER" id="PTHR42793">
    <property type="entry name" value="COA BINDING DOMAIN CONTAINING PROTEIN"/>
    <property type="match status" value="1"/>
</dbReference>
<dbReference type="AlphaFoldDB" id="A0A3N6X4P0"/>
<dbReference type="PANTHER" id="PTHR42793:SF4">
    <property type="entry name" value="BLL6376 PROTEIN"/>
    <property type="match status" value="1"/>
</dbReference>
<dbReference type="SMART" id="SM00881">
    <property type="entry name" value="CoA_binding"/>
    <property type="match status" value="1"/>
</dbReference>
<dbReference type="GO" id="GO:0005524">
    <property type="term" value="F:ATP binding"/>
    <property type="evidence" value="ECO:0007669"/>
    <property type="project" value="InterPro"/>
</dbReference>
<dbReference type="Pfam" id="PF13549">
    <property type="entry name" value="ATP-grasp_5"/>
    <property type="match status" value="1"/>
</dbReference>
<dbReference type="InterPro" id="IPR036291">
    <property type="entry name" value="NAD(P)-bd_dom_sf"/>
</dbReference>
<dbReference type="OrthoDB" id="190266at2"/>
<protein>
    <submittedName>
        <fullName evidence="3">CoA-binding protein</fullName>
    </submittedName>
</protein>
<dbReference type="InterPro" id="IPR003781">
    <property type="entry name" value="CoA-bd"/>
</dbReference>
<dbReference type="FunFam" id="3.30.1490.20:FF:000020">
    <property type="entry name" value="Protein lysine acetyltransferase"/>
    <property type="match status" value="1"/>
</dbReference>
<reference evidence="3 4" key="1">
    <citation type="submission" date="2018-11" db="EMBL/GenBank/DDBJ databases">
        <authorList>
            <person name="Li F."/>
        </authorList>
    </citation>
    <scope>NUCLEOTIDE SEQUENCE [LARGE SCALE GENOMIC DNA]</scope>
    <source>
        <strain evidence="3 4">YS17T</strain>
    </source>
</reference>
<gene>
    <name evidence="3" type="ORF">EHW97_04370</name>
</gene>
<dbReference type="EMBL" id="RQJX01000004">
    <property type="protein sequence ID" value="RQN09085.1"/>
    <property type="molecule type" value="Genomic_DNA"/>
</dbReference>
<dbReference type="InterPro" id="IPR016102">
    <property type="entry name" value="Succinyl-CoA_synth-like"/>
</dbReference>
<dbReference type="Gene3D" id="3.40.50.720">
    <property type="entry name" value="NAD(P)-binding Rossmann-like Domain"/>
    <property type="match status" value="1"/>
</dbReference>
<comment type="similarity">
    <text evidence="1">In the N-terminal section; belongs to the acetate CoA ligase alpha subunit family.</text>
</comment>
<accession>A0A3N6X4P0</accession>
<sequence length="704" mass="72300">MVTRKGLQALLSPQSFALIGASDKSTFSSLVVANLRGAGRGDDVHLVNPRSPEVHGQATVARCRDIAGGVDLAFVMVPARLAPDALRDATEAGASAAIVLSSGYAEAGEEGRQRQAELVALAESLGITMLGPNVLGVVNVLDGIPAMALSDPPQRPGRVALISQSGASCGAMKDFAELAGVELSHVLTVGNEAMVTIAHLVDFLVDDDRVGAIAIFMEAVKEPQLFAAAARRAAAAGKPIVVLKAGRSELAARAAASHTGALVGDDRVVDAVFSALGVVRVDTIEDMLVTAGLGAYAGPIEGGLGVVSISGGACDIIADLAESAAVEIPEFTPQTQERLRARLPDFGHAHNPLDITGAAITDPPLWGAAIEAVAADPAVGVVLAVNSLPWREDGRPFYGQPYVDQIGRALAEAPVPGLYVTQVGQPFGPQARDILAQAGVPHQVAGLRAAVDAVARIRDWSQRLDAAVREPVWPPPDTQERAGGAALSEADARALLQRHGVPVVPAAFASTADEAVAAAAQFGSGPLVVKIVSPDIAHKTDVGGVRLHVAPHDVGEVAGQMMHDVAAAVPQARIDGVLVGPQRDPATELLVGVTRDPDWGLLLAVGLGGVLVEMLDDVAIAPLPVDETGVRRLLSQLRGARLLGGVRGRPAADLDAVVSVVAAIATTAAALGPRLEALEVNPLRVDGANVEALDALVVLREEKS</sequence>
<dbReference type="Pfam" id="PF13380">
    <property type="entry name" value="CoA_binding_2"/>
    <property type="match status" value="1"/>
</dbReference>
<dbReference type="Pfam" id="PF13607">
    <property type="entry name" value="Succ_CoA_lig"/>
    <property type="match status" value="1"/>
</dbReference>